<keyword evidence="2" id="KW-1185">Reference proteome</keyword>
<dbReference type="Proteomes" id="UP001302349">
    <property type="component" value="Chromosome"/>
</dbReference>
<dbReference type="SUPFAM" id="SSF53335">
    <property type="entry name" value="S-adenosyl-L-methionine-dependent methyltransferases"/>
    <property type="match status" value="1"/>
</dbReference>
<dbReference type="PANTHER" id="PTHR43861">
    <property type="entry name" value="TRANS-ACONITATE 2-METHYLTRANSFERASE-RELATED"/>
    <property type="match status" value="1"/>
</dbReference>
<keyword evidence="1" id="KW-0489">Methyltransferase</keyword>
<sequence>MNSSQGLRPERKSGISVSVIKCDGCSLIYSNPQAIPFDIQDHYGIEPESYWEDDYFNAQSNYFNWQISRAKEFINFHEGMTALDIGAGIGKCMVALKNAGFITYGVEPSKLFWERAVANLVVEEGYLKLAKIEDVQFPPESFDFITFGAVLEHLYDPAEAIEKAIYWLKPDGIIQIEVPSSNWLIPKLVNFFYRIRGTRFVTNLSPMHEPYHMHEFHLTSFKRLAERLNFTIKESQYSVCKIYYFPTFFHPMLDWFMRKTSQGMQLTIWLGKDKKKSF</sequence>
<organism evidence="1 2">
    <name type="scientific">Imperialibacter roseus</name>
    <dbReference type="NCBI Taxonomy" id="1324217"/>
    <lineage>
        <taxon>Bacteria</taxon>
        <taxon>Pseudomonadati</taxon>
        <taxon>Bacteroidota</taxon>
        <taxon>Cytophagia</taxon>
        <taxon>Cytophagales</taxon>
        <taxon>Flammeovirgaceae</taxon>
        <taxon>Imperialibacter</taxon>
    </lineage>
</organism>
<dbReference type="PANTHER" id="PTHR43861:SF6">
    <property type="entry name" value="METHYLTRANSFERASE TYPE 11"/>
    <property type="match status" value="1"/>
</dbReference>
<proteinExistence type="predicted"/>
<reference evidence="1 2" key="1">
    <citation type="journal article" date="2023" name="Microbiol. Resour. Announc.">
        <title>Complete Genome Sequence of Imperialibacter roseus strain P4T.</title>
        <authorList>
            <person name="Tizabi D.R."/>
            <person name="Bachvaroff T."/>
            <person name="Hill R.T."/>
        </authorList>
    </citation>
    <scope>NUCLEOTIDE SEQUENCE [LARGE SCALE GENOMIC DNA]</scope>
    <source>
        <strain evidence="1 2">P4T</strain>
    </source>
</reference>
<dbReference type="CDD" id="cd02440">
    <property type="entry name" value="AdoMet_MTases"/>
    <property type="match status" value="1"/>
</dbReference>
<name>A0ABZ0IPC4_9BACT</name>
<dbReference type="EMBL" id="CP136051">
    <property type="protein sequence ID" value="WOK05571.1"/>
    <property type="molecule type" value="Genomic_DNA"/>
</dbReference>
<dbReference type="Gene3D" id="3.40.50.150">
    <property type="entry name" value="Vaccinia Virus protein VP39"/>
    <property type="match status" value="1"/>
</dbReference>
<accession>A0ABZ0IPC4</accession>
<keyword evidence="1" id="KW-0808">Transferase</keyword>
<dbReference type="GO" id="GO:0032259">
    <property type="term" value="P:methylation"/>
    <property type="evidence" value="ECO:0007669"/>
    <property type="project" value="UniProtKB-KW"/>
</dbReference>
<dbReference type="GO" id="GO:0008168">
    <property type="term" value="F:methyltransferase activity"/>
    <property type="evidence" value="ECO:0007669"/>
    <property type="project" value="UniProtKB-KW"/>
</dbReference>
<dbReference type="Pfam" id="PF13489">
    <property type="entry name" value="Methyltransf_23"/>
    <property type="match status" value="1"/>
</dbReference>
<dbReference type="RefSeq" id="WP_317488329.1">
    <property type="nucleotide sequence ID" value="NZ_CP136051.1"/>
</dbReference>
<dbReference type="InterPro" id="IPR029063">
    <property type="entry name" value="SAM-dependent_MTases_sf"/>
</dbReference>
<evidence type="ECO:0000313" key="1">
    <source>
        <dbReference type="EMBL" id="WOK05571.1"/>
    </source>
</evidence>
<protein>
    <submittedName>
        <fullName evidence="1">Class I SAM-dependent methyltransferase</fullName>
        <ecNumber evidence="1">2.1.1.-</ecNumber>
    </submittedName>
</protein>
<dbReference type="EC" id="2.1.1.-" evidence="1"/>
<evidence type="ECO:0000313" key="2">
    <source>
        <dbReference type="Proteomes" id="UP001302349"/>
    </source>
</evidence>
<gene>
    <name evidence="1" type="ORF">RT717_21070</name>
</gene>